<dbReference type="PROSITE" id="PS50109">
    <property type="entry name" value="HIS_KIN"/>
    <property type="match status" value="1"/>
</dbReference>
<accession>A0ABS5EQG1</accession>
<dbReference type="SUPFAM" id="SSF55874">
    <property type="entry name" value="ATPase domain of HSP90 chaperone/DNA topoisomerase II/histidine kinase"/>
    <property type="match status" value="1"/>
</dbReference>
<dbReference type="InterPro" id="IPR036890">
    <property type="entry name" value="HATPase_C_sf"/>
</dbReference>
<evidence type="ECO:0000256" key="1">
    <source>
        <dbReference type="ARBA" id="ARBA00000085"/>
    </source>
</evidence>
<dbReference type="InterPro" id="IPR036097">
    <property type="entry name" value="HisK_dim/P_sf"/>
</dbReference>
<evidence type="ECO:0000256" key="2">
    <source>
        <dbReference type="ARBA" id="ARBA00012438"/>
    </source>
</evidence>
<dbReference type="Gene3D" id="3.40.50.2300">
    <property type="match status" value="1"/>
</dbReference>
<dbReference type="SMART" id="SM00388">
    <property type="entry name" value="HisKA"/>
    <property type="match status" value="1"/>
</dbReference>
<dbReference type="InterPro" id="IPR003661">
    <property type="entry name" value="HisK_dim/P_dom"/>
</dbReference>
<name>A0ABS5EQG1_9PROT</name>
<dbReference type="SUPFAM" id="SSF47384">
    <property type="entry name" value="Homodimeric domain of signal transducing histidine kinase"/>
    <property type="match status" value="1"/>
</dbReference>
<dbReference type="Gene3D" id="1.10.287.130">
    <property type="match status" value="1"/>
</dbReference>
<evidence type="ECO:0000256" key="4">
    <source>
        <dbReference type="PROSITE-ProRule" id="PRU00169"/>
    </source>
</evidence>
<dbReference type="CDD" id="cd00156">
    <property type="entry name" value="REC"/>
    <property type="match status" value="1"/>
</dbReference>
<dbReference type="Pfam" id="PF02518">
    <property type="entry name" value="HATPase_c"/>
    <property type="match status" value="1"/>
</dbReference>
<dbReference type="SUPFAM" id="SSF52172">
    <property type="entry name" value="CheY-like"/>
    <property type="match status" value="2"/>
</dbReference>
<dbReference type="Proteomes" id="UP000698752">
    <property type="component" value="Unassembled WGS sequence"/>
</dbReference>
<evidence type="ECO:0000259" key="6">
    <source>
        <dbReference type="PROSITE" id="PS50110"/>
    </source>
</evidence>
<comment type="caution">
    <text evidence="7">The sequence shown here is derived from an EMBL/GenBank/DDBJ whole genome shotgun (WGS) entry which is preliminary data.</text>
</comment>
<dbReference type="PANTHER" id="PTHR43065">
    <property type="entry name" value="SENSOR HISTIDINE KINASE"/>
    <property type="match status" value="1"/>
</dbReference>
<feature type="domain" description="Response regulatory" evidence="6">
    <location>
        <begin position="419"/>
        <end position="530"/>
    </location>
</feature>
<protein>
    <recommendedName>
        <fullName evidence="2">histidine kinase</fullName>
        <ecNumber evidence="2">2.7.13.3</ecNumber>
    </recommendedName>
</protein>
<comment type="catalytic activity">
    <reaction evidence="1">
        <text>ATP + protein L-histidine = ADP + protein N-phospho-L-histidine.</text>
        <dbReference type="EC" id="2.7.13.3"/>
    </reaction>
</comment>
<feature type="domain" description="Histidine kinase" evidence="5">
    <location>
        <begin position="176"/>
        <end position="395"/>
    </location>
</feature>
<feature type="modified residue" description="4-aspartylphosphate" evidence="4">
    <location>
        <position position="469"/>
    </location>
</feature>
<dbReference type="PROSITE" id="PS50110">
    <property type="entry name" value="RESPONSE_REGULATORY"/>
    <property type="match status" value="1"/>
</dbReference>
<keyword evidence="3 4" id="KW-0597">Phosphoprotein</keyword>
<evidence type="ECO:0000313" key="8">
    <source>
        <dbReference type="Proteomes" id="UP000698752"/>
    </source>
</evidence>
<dbReference type="Gene3D" id="3.30.565.10">
    <property type="entry name" value="Histidine kinase-like ATPase, C-terminal domain"/>
    <property type="match status" value="1"/>
</dbReference>
<organism evidence="7 8">
    <name type="scientific">Neoroseomonas terrae</name>
    <dbReference type="NCBI Taxonomy" id="424799"/>
    <lineage>
        <taxon>Bacteria</taxon>
        <taxon>Pseudomonadati</taxon>
        <taxon>Pseudomonadota</taxon>
        <taxon>Alphaproteobacteria</taxon>
        <taxon>Acetobacterales</taxon>
        <taxon>Acetobacteraceae</taxon>
        <taxon>Neoroseomonas</taxon>
    </lineage>
</organism>
<evidence type="ECO:0000259" key="5">
    <source>
        <dbReference type="PROSITE" id="PS50109"/>
    </source>
</evidence>
<dbReference type="Pfam" id="PF00072">
    <property type="entry name" value="Response_reg"/>
    <property type="match status" value="1"/>
</dbReference>
<keyword evidence="8" id="KW-1185">Reference proteome</keyword>
<dbReference type="SMART" id="SM00387">
    <property type="entry name" value="HATPase_c"/>
    <property type="match status" value="1"/>
</dbReference>
<evidence type="ECO:0000313" key="7">
    <source>
        <dbReference type="EMBL" id="MBR0653283.1"/>
    </source>
</evidence>
<dbReference type="PRINTS" id="PR00344">
    <property type="entry name" value="BCTRLSENSOR"/>
</dbReference>
<dbReference type="InterPro" id="IPR005467">
    <property type="entry name" value="His_kinase_dom"/>
</dbReference>
<dbReference type="InterPro" id="IPR011006">
    <property type="entry name" value="CheY-like_superfamily"/>
</dbReference>
<dbReference type="InterPro" id="IPR003594">
    <property type="entry name" value="HATPase_dom"/>
</dbReference>
<dbReference type="EMBL" id="JAAEDI010000045">
    <property type="protein sequence ID" value="MBR0653283.1"/>
    <property type="molecule type" value="Genomic_DNA"/>
</dbReference>
<dbReference type="SMART" id="SM00448">
    <property type="entry name" value="REC"/>
    <property type="match status" value="1"/>
</dbReference>
<dbReference type="EC" id="2.7.13.3" evidence="2"/>
<sequence length="535" mass="57789">MTILPHPDAAALVRSLNGEIGFVVATEEALSRTDLRPLATWVQAQPAWSDLPFVILTAHGGGPERNPEATRMSELLGNVTFLERPFHPTTFVSVARTAIRGRSRQFEAKARIEELRDNEEKLRHLNETLEERVAQRTGALNAAHKTVLQEMTQRQRAEDQLRQSQKMEAIGQITGGVAHDFNNLLLAVLANLDLLRHRVAAADAEAMQMIEGAVQAANRGTSLTQRLLAFGRRQTLRVEPTDLLGLVSGMMGLIERSLGSGCELELKLRPGLPRAMVDANQLELALLNLLVNARDAMPDGGTVTVELAQCVAADEGDLVAGDYLCLSVTDTGHGMDAQTLRRAVDPFFSTKEPGKGTGLGLSMIDGLAKQLHGRLSLTSQPGRGTRAELWLPASRAAGAPAAEPPLSPPVPAAPVTQLAVLFVEDDVLIAMATSSMLKKLGHRVTEARSGQQALAAIEKGTHFDLMITDYSMPKMTGMQLAEAVRRLRPTLPIVLATGYAELPSEATLDLPRLDKPYMLKELAAMIGSVVRPKTG</sequence>
<reference evidence="8" key="1">
    <citation type="journal article" date="2021" name="Syst. Appl. Microbiol.">
        <title>Roseomonas hellenica sp. nov., isolated from roots of wild-growing Alkanna tinctoria.</title>
        <authorList>
            <person name="Rat A."/>
            <person name="Naranjo H.D."/>
            <person name="Lebbe L."/>
            <person name="Cnockaert M."/>
            <person name="Krigas N."/>
            <person name="Grigoriadou K."/>
            <person name="Maloupa E."/>
            <person name="Willems A."/>
        </authorList>
    </citation>
    <scope>NUCLEOTIDE SEQUENCE [LARGE SCALE GENOMIC DNA]</scope>
    <source>
        <strain evidence="8">LMG 31159</strain>
    </source>
</reference>
<dbReference type="InterPro" id="IPR001789">
    <property type="entry name" value="Sig_transdc_resp-reg_receiver"/>
</dbReference>
<dbReference type="PANTHER" id="PTHR43065:SF42">
    <property type="entry name" value="TWO-COMPONENT SENSOR PPRA"/>
    <property type="match status" value="1"/>
</dbReference>
<proteinExistence type="predicted"/>
<gene>
    <name evidence="7" type="ORF">GXW78_26760</name>
</gene>
<dbReference type="InterPro" id="IPR004358">
    <property type="entry name" value="Sig_transdc_His_kin-like_C"/>
</dbReference>
<evidence type="ECO:0000256" key="3">
    <source>
        <dbReference type="ARBA" id="ARBA00022553"/>
    </source>
</evidence>